<sequence length="82" mass="8840">MVGVPVPDRGRQPGQTVNREGKCGGGTCTRQGETTRADSEQRGGSMVGVPVPDRGRQPGQTVNREGEVWWGYPVPDRGTMRC</sequence>
<reference evidence="2" key="1">
    <citation type="submission" date="2005-01" db="EMBL/GenBank/DDBJ databases">
        <authorList>
            <person name="Han Z."/>
        </authorList>
    </citation>
    <scope>NUCLEOTIDE SEQUENCE</scope>
</reference>
<accession>Q5BRN2</accession>
<evidence type="ECO:0000313" key="2">
    <source>
        <dbReference type="EMBL" id="AAX30803.1"/>
    </source>
</evidence>
<dbReference type="AlphaFoldDB" id="Q5BRN2"/>
<name>Q5BRN2_SCHJA</name>
<proteinExistence type="evidence at transcript level"/>
<protein>
    <submittedName>
        <fullName evidence="2">SJCHGC07788 protein</fullName>
    </submittedName>
</protein>
<dbReference type="EMBL" id="AY915582">
    <property type="protein sequence ID" value="AAX30803.1"/>
    <property type="molecule type" value="mRNA"/>
</dbReference>
<evidence type="ECO:0000256" key="1">
    <source>
        <dbReference type="SAM" id="MobiDB-lite"/>
    </source>
</evidence>
<organism evidence="2">
    <name type="scientific">Schistosoma japonicum</name>
    <name type="common">Blood fluke</name>
    <dbReference type="NCBI Taxonomy" id="6182"/>
    <lineage>
        <taxon>Eukaryota</taxon>
        <taxon>Metazoa</taxon>
        <taxon>Spiralia</taxon>
        <taxon>Lophotrochozoa</taxon>
        <taxon>Platyhelminthes</taxon>
        <taxon>Trematoda</taxon>
        <taxon>Digenea</taxon>
        <taxon>Strigeidida</taxon>
        <taxon>Schistosomatoidea</taxon>
        <taxon>Schistosomatidae</taxon>
        <taxon>Schistosoma</taxon>
    </lineage>
</organism>
<feature type="region of interest" description="Disordered" evidence="1">
    <location>
        <begin position="1"/>
        <end position="64"/>
    </location>
</feature>
<feature type="non-terminal residue" evidence="2">
    <location>
        <position position="1"/>
    </location>
</feature>
<reference evidence="2" key="2">
    <citation type="journal article" date="2006" name="PLoS Pathog.">
        <title>New perspectives on host-parasite interplay by comparative transcriptomic and proteomic analyses of Schistosoma japonicum.</title>
        <authorList>
            <person name="Liu F."/>
            <person name="Lu J."/>
            <person name="Hu W."/>
            <person name="Wang S.Y."/>
            <person name="Cui S.J."/>
            <person name="Chi M."/>
            <person name="Yan Q."/>
            <person name="Wang X.R."/>
            <person name="Song H.D."/>
            <person name="Xu X.N."/>
            <person name="Wang J.J."/>
            <person name="Zhang X.L."/>
            <person name="Zhang X."/>
            <person name="Wang Z.Q."/>
            <person name="Xue C.L."/>
            <person name="Brindley P.J."/>
            <person name="McManus D.P."/>
            <person name="Yang P.Y."/>
            <person name="Feng Z."/>
            <person name="Chen Z."/>
            <person name="Han Z.G."/>
        </authorList>
    </citation>
    <scope>NUCLEOTIDE SEQUENCE</scope>
</reference>